<proteinExistence type="predicted"/>
<gene>
    <name evidence="2" type="primary">K0055G07.40</name>
    <name evidence="3" type="synonym">K0227H04.16</name>
</gene>
<evidence type="ECO:0000256" key="1">
    <source>
        <dbReference type="SAM" id="MobiDB-lite"/>
    </source>
</evidence>
<evidence type="ECO:0000313" key="2">
    <source>
        <dbReference type="EMBL" id="BBD82349.1"/>
    </source>
</evidence>
<sequence length="134" mass="14697">MARQGGRARAGGHGADARRLRRRDAQGTKAAWQGVEKQREATVLDGCGPPRINSRLCKYLGGCWAAMAGLGISSSNSCAMNSEIQKFDKFAKEKRISLGVFEGFLLGFCTITKSHKYKGNLKKVSRFNILKEIC</sequence>
<reference evidence="2" key="1">
    <citation type="submission" date="2009-05" db="EMBL/GenBank/DDBJ databases">
        <title>Oryza sativa Indica Group genomic DNA, chromosome 11, BAC clone:K0055G07, cultivar:Kasalath.</title>
        <authorList>
            <person name="Matsumoto T."/>
            <person name="Wu J."/>
            <person name="Kanamori H."/>
        </authorList>
    </citation>
    <scope>NUCLEOTIDE SEQUENCE</scope>
</reference>
<dbReference type="AlphaFoldDB" id="A0A679B9F2"/>
<protein>
    <submittedName>
        <fullName evidence="2">Uncharacterized protein</fullName>
    </submittedName>
</protein>
<dbReference type="EMBL" id="AP011479">
    <property type="protein sequence ID" value="BBD82349.1"/>
    <property type="molecule type" value="Genomic_DNA"/>
</dbReference>
<reference evidence="3" key="2">
    <citation type="submission" date="2009-05" db="EMBL/GenBank/DDBJ databases">
        <title>Oryza sativa Indica Group genomic DNA, chromosome 11, BAC clone:K0227H04, cultivar:Kasalath.</title>
        <authorList>
            <person name="Matsumoto T."/>
            <person name="Wu J."/>
            <person name="Kanamori H."/>
        </authorList>
    </citation>
    <scope>NUCLEOTIDE SEQUENCE</scope>
</reference>
<dbReference type="EMBL" id="AP011480">
    <property type="protein sequence ID" value="BBD82360.1"/>
    <property type="molecule type" value="Genomic_DNA"/>
</dbReference>
<feature type="region of interest" description="Disordered" evidence="1">
    <location>
        <begin position="1"/>
        <end position="32"/>
    </location>
</feature>
<name>A0A679B9F2_ORYSI</name>
<evidence type="ECO:0000313" key="3">
    <source>
        <dbReference type="EMBL" id="BBD82360.1"/>
    </source>
</evidence>
<organism evidence="2">
    <name type="scientific">Oryza sativa subsp. indica</name>
    <name type="common">Rice</name>
    <dbReference type="NCBI Taxonomy" id="39946"/>
    <lineage>
        <taxon>Eukaryota</taxon>
        <taxon>Viridiplantae</taxon>
        <taxon>Streptophyta</taxon>
        <taxon>Embryophyta</taxon>
        <taxon>Tracheophyta</taxon>
        <taxon>Spermatophyta</taxon>
        <taxon>Magnoliopsida</taxon>
        <taxon>Liliopsida</taxon>
        <taxon>Poales</taxon>
        <taxon>Poaceae</taxon>
        <taxon>BOP clade</taxon>
        <taxon>Oryzoideae</taxon>
        <taxon>Oryzeae</taxon>
        <taxon>Oryzinae</taxon>
        <taxon>Oryza</taxon>
        <taxon>Oryza sativa</taxon>
    </lineage>
</organism>
<feature type="compositionally biased region" description="Basic and acidic residues" evidence="1">
    <location>
        <begin position="15"/>
        <end position="26"/>
    </location>
</feature>
<accession>A0A679B9F2</accession>